<dbReference type="PANTHER" id="PTHR10283:SF109">
    <property type="entry name" value="NA(+)_CITRATE COTRANSPORTER"/>
    <property type="match status" value="1"/>
</dbReference>
<feature type="transmembrane region" description="Helical" evidence="9">
    <location>
        <begin position="338"/>
        <end position="355"/>
    </location>
</feature>
<proteinExistence type="inferred from homology"/>
<keyword evidence="8" id="KW-0406">Ion transport</keyword>
<keyword evidence="8" id="KW-0739">Sodium transport</keyword>
<sequence length="551" mass="60963">MASALSYVSKFKSFVILFVTPILLLPLIILMPAKFVRCAYVIILMAIYWCTEVIPLAVTALMPALFFPLFKILDSKQVCVQYMKDTNMLFLGGLIVAVAVEHWNLHKRIALRTLLWVGAKPAHNTATTAMMVPLVEAVLRQMEAMSAATEASLGALELADKGKASELPGSQENFEGPSMRQREVDRKNICKAMTLCVCYAASIGGTATLTGTGPNVVLLGQMQELFPDSKDVVNFATWFGFAFPNMLIMLLLSWLWLRFIYMRFNIKESWGCGLEKKSEEKAAHEVLWAEYRKLGPLSFAEVNVLLCFFLLVGLWFSRDPGFMPGWLSITWVEGKTKYASDATVAIFVAILLFIVPSQKPKFNFCSQTEEEMKTPFYPPPLLNWKVAQEKVPWGIVLLLGGGFALAKGCEASGLSEWMGKQMEPLHAVSPAAITLILSTLIAVLTECTSNVATTTLFLPIFASMSRSIGLNPLYIMIPCTLTSSFAFMLPVATPPNAIVFSYGHLKVSDMMKTGLIMNVIGITCVFLAVNTWGRVIFDLDSFPDWANVTAH</sequence>
<protein>
    <submittedName>
        <fullName evidence="11">Solute carrier family 13 member 5 isoform X3</fullName>
    </submittedName>
</protein>
<dbReference type="GO" id="GO:0005886">
    <property type="term" value="C:plasma membrane"/>
    <property type="evidence" value="ECO:0007669"/>
    <property type="project" value="TreeGrafter"/>
</dbReference>
<keyword evidence="3" id="KW-0813">Transport</keyword>
<evidence type="ECO:0000256" key="8">
    <source>
        <dbReference type="ARBA" id="ARBA00023201"/>
    </source>
</evidence>
<evidence type="ECO:0000256" key="9">
    <source>
        <dbReference type="SAM" id="Phobius"/>
    </source>
</evidence>
<evidence type="ECO:0000313" key="10">
    <source>
        <dbReference type="Proteomes" id="UP000252040"/>
    </source>
</evidence>
<dbReference type="Pfam" id="PF00939">
    <property type="entry name" value="Na_sulph_symp"/>
    <property type="match status" value="1"/>
</dbReference>
<dbReference type="InterPro" id="IPR001898">
    <property type="entry name" value="SLC13A/DASS"/>
</dbReference>
<dbReference type="InterPro" id="IPR031312">
    <property type="entry name" value="Na/sul_symport_CS"/>
</dbReference>
<evidence type="ECO:0000256" key="2">
    <source>
        <dbReference type="ARBA" id="ARBA00006772"/>
    </source>
</evidence>
<feature type="transmembrane region" description="Helical" evidence="9">
    <location>
        <begin position="391"/>
        <end position="408"/>
    </location>
</feature>
<dbReference type="AlphaFoldDB" id="A0A341AMF4"/>
<reference evidence="11" key="1">
    <citation type="submission" date="2025-08" db="UniProtKB">
        <authorList>
            <consortium name="RefSeq"/>
        </authorList>
    </citation>
    <scope>IDENTIFICATION</scope>
    <source>
        <tissue evidence="11">Meat</tissue>
    </source>
</reference>
<dbReference type="RefSeq" id="XP_024591084.1">
    <property type="nucleotide sequence ID" value="XM_024735316.1"/>
</dbReference>
<dbReference type="GO" id="GO:0015729">
    <property type="term" value="P:oxaloacetate transport"/>
    <property type="evidence" value="ECO:0007669"/>
    <property type="project" value="TreeGrafter"/>
</dbReference>
<keyword evidence="10" id="KW-1185">Reference proteome</keyword>
<keyword evidence="5 9" id="KW-1133">Transmembrane helix</keyword>
<feature type="transmembrane region" description="Helical" evidence="9">
    <location>
        <begin position="232"/>
        <end position="257"/>
    </location>
</feature>
<dbReference type="GO" id="GO:0015137">
    <property type="term" value="F:citrate transmembrane transporter activity"/>
    <property type="evidence" value="ECO:0007669"/>
    <property type="project" value="TreeGrafter"/>
</dbReference>
<accession>A0A341AMF4</accession>
<gene>
    <name evidence="11" type="primary">SLC13A5</name>
</gene>
<feature type="transmembrane region" description="Helical" evidence="9">
    <location>
        <begin position="297"/>
        <end position="318"/>
    </location>
</feature>
<feature type="transmembrane region" description="Helical" evidence="9">
    <location>
        <begin position="513"/>
        <end position="532"/>
    </location>
</feature>
<evidence type="ECO:0000256" key="4">
    <source>
        <dbReference type="ARBA" id="ARBA00022692"/>
    </source>
</evidence>
<evidence type="ECO:0000256" key="1">
    <source>
        <dbReference type="ARBA" id="ARBA00004141"/>
    </source>
</evidence>
<evidence type="ECO:0000256" key="3">
    <source>
        <dbReference type="ARBA" id="ARBA00022448"/>
    </source>
</evidence>
<dbReference type="PANTHER" id="PTHR10283">
    <property type="entry name" value="SOLUTE CARRIER FAMILY 13 MEMBER"/>
    <property type="match status" value="1"/>
</dbReference>
<comment type="similarity">
    <text evidence="2">Belongs to the SLC13A/DASS transporter (TC 2.A.47) family. NADC subfamily.</text>
</comment>
<evidence type="ECO:0000256" key="5">
    <source>
        <dbReference type="ARBA" id="ARBA00022989"/>
    </source>
</evidence>
<feature type="transmembrane region" description="Helical" evidence="9">
    <location>
        <begin position="14"/>
        <end position="33"/>
    </location>
</feature>
<feature type="transmembrane region" description="Helical" evidence="9">
    <location>
        <begin position="473"/>
        <end position="493"/>
    </location>
</feature>
<dbReference type="GO" id="GO:0017153">
    <property type="term" value="F:sodium:dicarboxylate symporter activity"/>
    <property type="evidence" value="ECO:0007669"/>
    <property type="project" value="TreeGrafter"/>
</dbReference>
<name>A0A341AMF4_NEOAA</name>
<evidence type="ECO:0000256" key="6">
    <source>
        <dbReference type="ARBA" id="ARBA00023053"/>
    </source>
</evidence>
<feature type="transmembrane region" description="Helical" evidence="9">
    <location>
        <begin position="428"/>
        <end position="461"/>
    </location>
</feature>
<comment type="subcellular location">
    <subcellularLocation>
        <location evidence="1">Membrane</location>
        <topology evidence="1">Multi-pass membrane protein</topology>
    </subcellularLocation>
</comment>
<evidence type="ECO:0000256" key="7">
    <source>
        <dbReference type="ARBA" id="ARBA00023136"/>
    </source>
</evidence>
<dbReference type="GeneID" id="112393192"/>
<dbReference type="PROSITE" id="PS01271">
    <property type="entry name" value="NA_SULFATE"/>
    <property type="match status" value="1"/>
</dbReference>
<feature type="transmembrane region" description="Helical" evidence="9">
    <location>
        <begin position="189"/>
        <end position="212"/>
    </location>
</feature>
<dbReference type="CTD" id="284111"/>
<dbReference type="GO" id="GO:0015141">
    <property type="term" value="F:succinate transmembrane transporter activity"/>
    <property type="evidence" value="ECO:0007669"/>
    <property type="project" value="TreeGrafter"/>
</dbReference>
<dbReference type="GO" id="GO:0015741">
    <property type="term" value="P:fumarate transport"/>
    <property type="evidence" value="ECO:0007669"/>
    <property type="project" value="TreeGrafter"/>
</dbReference>
<feature type="transmembrane region" description="Helical" evidence="9">
    <location>
        <begin position="87"/>
        <end position="105"/>
    </location>
</feature>
<dbReference type="Proteomes" id="UP000252040">
    <property type="component" value="Unplaced"/>
</dbReference>
<feature type="transmembrane region" description="Helical" evidence="9">
    <location>
        <begin position="40"/>
        <end position="67"/>
    </location>
</feature>
<keyword evidence="6" id="KW-0915">Sodium</keyword>
<keyword evidence="4 9" id="KW-0812">Transmembrane</keyword>
<organism evidence="10 11">
    <name type="scientific">Neophocaena asiaeorientalis asiaeorientalis</name>
    <name type="common">Yangtze finless porpoise</name>
    <name type="synonym">Neophocaena phocaenoides subsp. asiaeorientalis</name>
    <dbReference type="NCBI Taxonomy" id="1706337"/>
    <lineage>
        <taxon>Eukaryota</taxon>
        <taxon>Metazoa</taxon>
        <taxon>Chordata</taxon>
        <taxon>Craniata</taxon>
        <taxon>Vertebrata</taxon>
        <taxon>Euteleostomi</taxon>
        <taxon>Mammalia</taxon>
        <taxon>Eutheria</taxon>
        <taxon>Laurasiatheria</taxon>
        <taxon>Artiodactyla</taxon>
        <taxon>Whippomorpha</taxon>
        <taxon>Cetacea</taxon>
        <taxon>Odontoceti</taxon>
        <taxon>Phocoenidae</taxon>
        <taxon>Neophocaena</taxon>
    </lineage>
</organism>
<evidence type="ECO:0000313" key="11">
    <source>
        <dbReference type="RefSeq" id="XP_024591084.1"/>
    </source>
</evidence>
<keyword evidence="7 9" id="KW-0472">Membrane</keyword>